<dbReference type="PROSITE" id="PS50110">
    <property type="entry name" value="RESPONSE_REGULATORY"/>
    <property type="match status" value="1"/>
</dbReference>
<name>A0A368LNB8_9VIBR</name>
<feature type="domain" description="Response regulatory" evidence="3">
    <location>
        <begin position="5"/>
        <end position="129"/>
    </location>
</feature>
<evidence type="ECO:0000313" key="4">
    <source>
        <dbReference type="EMBL" id="RCS73372.1"/>
    </source>
</evidence>
<dbReference type="SUPFAM" id="SSF52172">
    <property type="entry name" value="CheY-like"/>
    <property type="match status" value="1"/>
</dbReference>
<evidence type="ECO:0000256" key="1">
    <source>
        <dbReference type="ARBA" id="ARBA00022553"/>
    </source>
</evidence>
<feature type="modified residue" description="4-aspartylphosphate" evidence="2">
    <location>
        <position position="61"/>
    </location>
</feature>
<gene>
    <name evidence="4" type="ORF">CIK83_06935</name>
</gene>
<sequence length="157" mass="18391">MDGLNIVCVDDKPEVVFKLLHDLSIFSDWIKVKQCFNADEAQAWLEKLDRKGEFVSVVISDQNMPGKHGIDLLVWLSSDRRFRHTKTLMLTNNPTMKVLLDAINKAHVDRFFVKPWDEEALVNEVRILVTEYVFEKGLDYMPLRDKLDSDMILKYLY</sequence>
<reference evidence="4 5" key="1">
    <citation type="journal article" date="2017" name="Elife">
        <title>Extensive horizontal gene transfer in cheese-associated bacteria.</title>
        <authorList>
            <person name="Bonham K.S."/>
            <person name="Wolfe B.E."/>
            <person name="Dutton R.J."/>
        </authorList>
    </citation>
    <scope>NUCLEOTIDE SEQUENCE [LARGE SCALE GENOMIC DNA]</scope>
    <source>
        <strain evidence="4 5">JB196</strain>
    </source>
</reference>
<evidence type="ECO:0000313" key="5">
    <source>
        <dbReference type="Proteomes" id="UP000252479"/>
    </source>
</evidence>
<organism evidence="4 5">
    <name type="scientific">Vibrio casei</name>
    <dbReference type="NCBI Taxonomy" id="673372"/>
    <lineage>
        <taxon>Bacteria</taxon>
        <taxon>Pseudomonadati</taxon>
        <taxon>Pseudomonadota</taxon>
        <taxon>Gammaproteobacteria</taxon>
        <taxon>Vibrionales</taxon>
        <taxon>Vibrionaceae</taxon>
        <taxon>Vibrio</taxon>
    </lineage>
</organism>
<dbReference type="GO" id="GO:0000160">
    <property type="term" value="P:phosphorelay signal transduction system"/>
    <property type="evidence" value="ECO:0007669"/>
    <property type="project" value="InterPro"/>
</dbReference>
<dbReference type="PANTHER" id="PTHR44591:SF3">
    <property type="entry name" value="RESPONSE REGULATORY DOMAIN-CONTAINING PROTEIN"/>
    <property type="match status" value="1"/>
</dbReference>
<keyword evidence="5" id="KW-1185">Reference proteome</keyword>
<dbReference type="InterPro" id="IPR011006">
    <property type="entry name" value="CheY-like_superfamily"/>
</dbReference>
<keyword evidence="1 2" id="KW-0597">Phosphoprotein</keyword>
<protein>
    <submittedName>
        <fullName evidence="4">Response regulator</fullName>
    </submittedName>
</protein>
<dbReference type="InterPro" id="IPR001789">
    <property type="entry name" value="Sig_transdc_resp-reg_receiver"/>
</dbReference>
<evidence type="ECO:0000256" key="2">
    <source>
        <dbReference type="PROSITE-ProRule" id="PRU00169"/>
    </source>
</evidence>
<dbReference type="Pfam" id="PF00072">
    <property type="entry name" value="Response_reg"/>
    <property type="match status" value="1"/>
</dbReference>
<dbReference type="PANTHER" id="PTHR44591">
    <property type="entry name" value="STRESS RESPONSE REGULATOR PROTEIN 1"/>
    <property type="match status" value="1"/>
</dbReference>
<dbReference type="AlphaFoldDB" id="A0A368LNB8"/>
<dbReference type="InterPro" id="IPR050595">
    <property type="entry name" value="Bact_response_regulator"/>
</dbReference>
<proteinExistence type="predicted"/>
<dbReference type="EMBL" id="QPGL01000001">
    <property type="protein sequence ID" value="RCS73372.1"/>
    <property type="molecule type" value="Genomic_DNA"/>
</dbReference>
<dbReference type="RefSeq" id="WP_086958174.1">
    <property type="nucleotide sequence ID" value="NZ_FUKS01000006.1"/>
</dbReference>
<dbReference type="GeneID" id="303188650"/>
<accession>A0A368LNB8</accession>
<dbReference type="Proteomes" id="UP000252479">
    <property type="component" value="Unassembled WGS sequence"/>
</dbReference>
<dbReference type="SMART" id="SM00448">
    <property type="entry name" value="REC"/>
    <property type="match status" value="1"/>
</dbReference>
<comment type="caution">
    <text evidence="4">The sequence shown here is derived from an EMBL/GenBank/DDBJ whole genome shotgun (WGS) entry which is preliminary data.</text>
</comment>
<evidence type="ECO:0000259" key="3">
    <source>
        <dbReference type="PROSITE" id="PS50110"/>
    </source>
</evidence>
<dbReference type="Gene3D" id="3.40.50.2300">
    <property type="match status" value="1"/>
</dbReference>